<keyword evidence="1" id="KW-0813">Transport</keyword>
<dbReference type="AlphaFoldDB" id="A0A1R4INH0"/>
<evidence type="ECO:0000313" key="7">
    <source>
        <dbReference type="Proteomes" id="UP000196320"/>
    </source>
</evidence>
<dbReference type="Proteomes" id="UP000196320">
    <property type="component" value="Unassembled WGS sequence"/>
</dbReference>
<dbReference type="GO" id="GO:0016887">
    <property type="term" value="F:ATP hydrolysis activity"/>
    <property type="evidence" value="ECO:0007669"/>
    <property type="project" value="InterPro"/>
</dbReference>
<feature type="domain" description="ABC transporter" evidence="5">
    <location>
        <begin position="267"/>
        <end position="512"/>
    </location>
</feature>
<sequence>MTTPRDARTSPAPVLELRDIRKSFGANTVLKGVDLTLRPGRITALLGANGAGKSTLIKALSGVHQPTGGDILLDGAPVQLENPMAASRLGVRTVHQRIDDAIIPGLSVAENLVFEQIALGETPSVASPKSLLPRARKVAAALALDWDDAFLRQDVFELGIADCQMLLLARALVTDPKVLILDEPTSTLSQSEAERLFETILELRDRGVAILHVSHRLAEIDQLADDIVVLRDGRITAAQERPFDFAAAVTSMLGEGAERDIEQLVHLTGEQVALEIDGLRVFPEAPEMSVALRSGEVTGVIGLIGAGKTELAEYVFGESTATGTGTMKLGGKAYAPRHPKHAIARGVFLVPEDRAAQGMLPGWSIARTFSLPFLSRFARGAILQQGSETTRAAQAIADFGVVSTGPGQSVDALSGGNQQKVMVARWMQTPPEVLLLDEPFRGVDIGARREIAKRAREQAADGSCVVMLCSDVDELREIADRVLVLVEGRITLDARIDTVSDDEIVQSMTEVA</sequence>
<dbReference type="Pfam" id="PF00005">
    <property type="entry name" value="ABC_tran"/>
    <property type="match status" value="2"/>
</dbReference>
<evidence type="ECO:0000256" key="1">
    <source>
        <dbReference type="ARBA" id="ARBA00022448"/>
    </source>
</evidence>
<keyword evidence="3" id="KW-0547">Nucleotide-binding</keyword>
<dbReference type="InterPro" id="IPR003439">
    <property type="entry name" value="ABC_transporter-like_ATP-bd"/>
</dbReference>
<dbReference type="PANTHER" id="PTHR43790">
    <property type="entry name" value="CARBOHYDRATE TRANSPORT ATP-BINDING PROTEIN MG119-RELATED"/>
    <property type="match status" value="1"/>
</dbReference>
<evidence type="ECO:0000256" key="2">
    <source>
        <dbReference type="ARBA" id="ARBA00022737"/>
    </source>
</evidence>
<dbReference type="Gene3D" id="3.40.50.300">
    <property type="entry name" value="P-loop containing nucleotide triphosphate hydrolases"/>
    <property type="match status" value="2"/>
</dbReference>
<dbReference type="PANTHER" id="PTHR43790:SF9">
    <property type="entry name" value="GALACTOFURANOSE TRANSPORTER ATP-BINDING PROTEIN YTFR"/>
    <property type="match status" value="1"/>
</dbReference>
<dbReference type="CDD" id="cd03216">
    <property type="entry name" value="ABC_Carb_Monos_I"/>
    <property type="match status" value="1"/>
</dbReference>
<dbReference type="PROSITE" id="PS50893">
    <property type="entry name" value="ABC_TRANSPORTER_2"/>
    <property type="match status" value="2"/>
</dbReference>
<name>A0A1R4INH0_9MICO</name>
<feature type="domain" description="ABC transporter" evidence="5">
    <location>
        <begin position="15"/>
        <end position="257"/>
    </location>
</feature>
<organism evidence="6 7">
    <name type="scientific">Microbacterium esteraromaticum</name>
    <dbReference type="NCBI Taxonomy" id="57043"/>
    <lineage>
        <taxon>Bacteria</taxon>
        <taxon>Bacillati</taxon>
        <taxon>Actinomycetota</taxon>
        <taxon>Actinomycetes</taxon>
        <taxon>Micrococcales</taxon>
        <taxon>Microbacteriaceae</taxon>
        <taxon>Microbacterium</taxon>
    </lineage>
</organism>
<proteinExistence type="predicted"/>
<evidence type="ECO:0000256" key="4">
    <source>
        <dbReference type="ARBA" id="ARBA00022840"/>
    </source>
</evidence>
<dbReference type="InterPro" id="IPR017871">
    <property type="entry name" value="ABC_transporter-like_CS"/>
</dbReference>
<gene>
    <name evidence="6" type="ORF">FM104_03050</name>
</gene>
<reference evidence="6 7" key="1">
    <citation type="submission" date="2017-02" db="EMBL/GenBank/DDBJ databases">
        <authorList>
            <person name="Peterson S.W."/>
        </authorList>
    </citation>
    <scope>NUCLEOTIDE SEQUENCE [LARGE SCALE GENOMIC DNA]</scope>
    <source>
        <strain evidence="6 7">B Mb 05.01</strain>
    </source>
</reference>
<evidence type="ECO:0000259" key="5">
    <source>
        <dbReference type="PROSITE" id="PS50893"/>
    </source>
</evidence>
<dbReference type="InterPro" id="IPR003593">
    <property type="entry name" value="AAA+_ATPase"/>
</dbReference>
<dbReference type="CDD" id="cd03215">
    <property type="entry name" value="ABC_Carb_Monos_II"/>
    <property type="match status" value="1"/>
</dbReference>
<evidence type="ECO:0000256" key="3">
    <source>
        <dbReference type="ARBA" id="ARBA00022741"/>
    </source>
</evidence>
<dbReference type="RefSeq" id="WP_087129989.1">
    <property type="nucleotide sequence ID" value="NZ_FUKO01000011.1"/>
</dbReference>
<dbReference type="PROSITE" id="PS00211">
    <property type="entry name" value="ABC_TRANSPORTER_1"/>
    <property type="match status" value="1"/>
</dbReference>
<evidence type="ECO:0000313" key="6">
    <source>
        <dbReference type="EMBL" id="SJN21259.1"/>
    </source>
</evidence>
<protein>
    <submittedName>
        <fullName evidence="6">Ribose ABC transport system, ATP-binding protein RbsA (TC 3.A.1.2.1)</fullName>
    </submittedName>
</protein>
<dbReference type="InterPro" id="IPR050107">
    <property type="entry name" value="ABC_carbohydrate_import_ATPase"/>
</dbReference>
<dbReference type="OrthoDB" id="39350at2"/>
<dbReference type="SMART" id="SM00382">
    <property type="entry name" value="AAA"/>
    <property type="match status" value="2"/>
</dbReference>
<accession>A0A1R4INH0</accession>
<dbReference type="SUPFAM" id="SSF52540">
    <property type="entry name" value="P-loop containing nucleoside triphosphate hydrolases"/>
    <property type="match status" value="2"/>
</dbReference>
<keyword evidence="7" id="KW-1185">Reference proteome</keyword>
<dbReference type="EMBL" id="FUKO01000011">
    <property type="protein sequence ID" value="SJN21259.1"/>
    <property type="molecule type" value="Genomic_DNA"/>
</dbReference>
<keyword evidence="4 6" id="KW-0067">ATP-binding</keyword>
<dbReference type="InterPro" id="IPR027417">
    <property type="entry name" value="P-loop_NTPase"/>
</dbReference>
<dbReference type="GO" id="GO:0005524">
    <property type="term" value="F:ATP binding"/>
    <property type="evidence" value="ECO:0007669"/>
    <property type="project" value="UniProtKB-KW"/>
</dbReference>
<keyword evidence="2" id="KW-0677">Repeat</keyword>